<dbReference type="Gene3D" id="1.10.510.10">
    <property type="entry name" value="Transferase(Phosphotransferase) domain 1"/>
    <property type="match status" value="1"/>
</dbReference>
<evidence type="ECO:0000259" key="1">
    <source>
        <dbReference type="PROSITE" id="PS50011"/>
    </source>
</evidence>
<dbReference type="Proteomes" id="UP000807342">
    <property type="component" value="Unassembled WGS sequence"/>
</dbReference>
<gene>
    <name evidence="2" type="ORF">P691DRAFT_679434</name>
</gene>
<dbReference type="GO" id="GO:0005524">
    <property type="term" value="F:ATP binding"/>
    <property type="evidence" value="ECO:0007669"/>
    <property type="project" value="InterPro"/>
</dbReference>
<dbReference type="GO" id="GO:0004674">
    <property type="term" value="F:protein serine/threonine kinase activity"/>
    <property type="evidence" value="ECO:0007669"/>
    <property type="project" value="TreeGrafter"/>
</dbReference>
<accession>A0A9P6BXU6</accession>
<keyword evidence="2" id="KW-0808">Transferase</keyword>
<organism evidence="2 3">
    <name type="scientific">Macrolepiota fuliginosa MF-IS2</name>
    <dbReference type="NCBI Taxonomy" id="1400762"/>
    <lineage>
        <taxon>Eukaryota</taxon>
        <taxon>Fungi</taxon>
        <taxon>Dikarya</taxon>
        <taxon>Basidiomycota</taxon>
        <taxon>Agaricomycotina</taxon>
        <taxon>Agaricomycetes</taxon>
        <taxon>Agaricomycetidae</taxon>
        <taxon>Agaricales</taxon>
        <taxon>Agaricineae</taxon>
        <taxon>Agaricaceae</taxon>
        <taxon>Macrolepiota</taxon>
    </lineage>
</organism>
<sequence length="348" mass="39922">VLLYKLSTDSQLYPRCYTLKDITSGNDVKNGGGFCDIYKGQYGEQSLCLKVVRVFDDQSRENTLKSLGKEATLWGSFNHPNIIPFYGIFYLEFRQSICLVSPWMDHGNLVEYLKHNPSAPRMNLIHDIISGLEYLHDHKDVIHGDLKGKNVLVNASGRACLTDFGLSTIRTDNTLPFTHTTNYNQSLTTRWTAPEMLDGSRRSKEGDIWAFGSVCYEILTRNIPYHEYTNDAAVIRRITTEQLPTRPEANPNSDIDQVSDKTWALMERCWSAKASNRPRCSDIKQELELDENVEPWDAETHMEHATQQREQFQNILVERKYVPIDLAKVERIFRAMQYVSGDALVSDD</sequence>
<evidence type="ECO:0000313" key="2">
    <source>
        <dbReference type="EMBL" id="KAF9443482.1"/>
    </source>
</evidence>
<dbReference type="SMART" id="SM00220">
    <property type="entry name" value="S_TKc"/>
    <property type="match status" value="1"/>
</dbReference>
<keyword evidence="3" id="KW-1185">Reference proteome</keyword>
<dbReference type="PROSITE" id="PS00108">
    <property type="entry name" value="PROTEIN_KINASE_ST"/>
    <property type="match status" value="1"/>
</dbReference>
<dbReference type="EMBL" id="MU151469">
    <property type="protein sequence ID" value="KAF9443482.1"/>
    <property type="molecule type" value="Genomic_DNA"/>
</dbReference>
<proteinExistence type="predicted"/>
<dbReference type="InterPro" id="IPR008271">
    <property type="entry name" value="Ser/Thr_kinase_AS"/>
</dbReference>
<dbReference type="InterPro" id="IPR051681">
    <property type="entry name" value="Ser/Thr_Kinases-Pseudokinases"/>
</dbReference>
<dbReference type="InterPro" id="IPR001245">
    <property type="entry name" value="Ser-Thr/Tyr_kinase_cat_dom"/>
</dbReference>
<dbReference type="Pfam" id="PF07714">
    <property type="entry name" value="PK_Tyr_Ser-Thr"/>
    <property type="match status" value="1"/>
</dbReference>
<dbReference type="PRINTS" id="PR00109">
    <property type="entry name" value="TYRKINASE"/>
</dbReference>
<protein>
    <submittedName>
        <fullName evidence="2">Kinase-like protein</fullName>
    </submittedName>
</protein>
<keyword evidence="2" id="KW-0418">Kinase</keyword>
<dbReference type="PROSITE" id="PS50011">
    <property type="entry name" value="PROTEIN_KINASE_DOM"/>
    <property type="match status" value="1"/>
</dbReference>
<dbReference type="AlphaFoldDB" id="A0A9P6BXU6"/>
<dbReference type="PANTHER" id="PTHR44329">
    <property type="entry name" value="SERINE/THREONINE-PROTEIN KINASE TNNI3K-RELATED"/>
    <property type="match status" value="1"/>
</dbReference>
<evidence type="ECO:0000313" key="3">
    <source>
        <dbReference type="Proteomes" id="UP000807342"/>
    </source>
</evidence>
<name>A0A9P6BXU6_9AGAR</name>
<feature type="non-terminal residue" evidence="2">
    <location>
        <position position="1"/>
    </location>
</feature>
<reference evidence="2" key="1">
    <citation type="submission" date="2020-11" db="EMBL/GenBank/DDBJ databases">
        <authorList>
            <consortium name="DOE Joint Genome Institute"/>
            <person name="Ahrendt S."/>
            <person name="Riley R."/>
            <person name="Andreopoulos W."/>
            <person name="Labutti K."/>
            <person name="Pangilinan J."/>
            <person name="Ruiz-Duenas F.J."/>
            <person name="Barrasa J.M."/>
            <person name="Sanchez-Garcia M."/>
            <person name="Camarero S."/>
            <person name="Miyauchi S."/>
            <person name="Serrano A."/>
            <person name="Linde D."/>
            <person name="Babiker R."/>
            <person name="Drula E."/>
            <person name="Ayuso-Fernandez I."/>
            <person name="Pacheco R."/>
            <person name="Padilla G."/>
            <person name="Ferreira P."/>
            <person name="Barriuso J."/>
            <person name="Kellner H."/>
            <person name="Castanera R."/>
            <person name="Alfaro M."/>
            <person name="Ramirez L."/>
            <person name="Pisabarro A.G."/>
            <person name="Kuo A."/>
            <person name="Tritt A."/>
            <person name="Lipzen A."/>
            <person name="He G."/>
            <person name="Yan M."/>
            <person name="Ng V."/>
            <person name="Cullen D."/>
            <person name="Martin F."/>
            <person name="Rosso M.-N."/>
            <person name="Henrissat B."/>
            <person name="Hibbett D."/>
            <person name="Martinez A.T."/>
            <person name="Grigoriev I.V."/>
        </authorList>
    </citation>
    <scope>NUCLEOTIDE SEQUENCE</scope>
    <source>
        <strain evidence="2">MF-IS2</strain>
    </source>
</reference>
<dbReference type="SUPFAM" id="SSF56112">
    <property type="entry name" value="Protein kinase-like (PK-like)"/>
    <property type="match status" value="1"/>
</dbReference>
<feature type="domain" description="Protein kinase" evidence="1">
    <location>
        <begin position="23"/>
        <end position="297"/>
    </location>
</feature>
<dbReference type="InterPro" id="IPR000719">
    <property type="entry name" value="Prot_kinase_dom"/>
</dbReference>
<comment type="caution">
    <text evidence="2">The sequence shown here is derived from an EMBL/GenBank/DDBJ whole genome shotgun (WGS) entry which is preliminary data.</text>
</comment>
<dbReference type="InterPro" id="IPR011009">
    <property type="entry name" value="Kinase-like_dom_sf"/>
</dbReference>
<dbReference type="OrthoDB" id="122279at2759"/>